<dbReference type="PANTHER" id="PTHR14374:SF0">
    <property type="entry name" value="TRAFFICKING PROTEIN PARTICLE COMPLEX SUBUNIT 11"/>
    <property type="match status" value="1"/>
</dbReference>
<proteinExistence type="predicted"/>
<dbReference type="EMBL" id="JARKHS020019339">
    <property type="protein sequence ID" value="KAK8771763.1"/>
    <property type="molecule type" value="Genomic_DNA"/>
</dbReference>
<dbReference type="Pfam" id="PF12742">
    <property type="entry name" value="Gryzun-like"/>
    <property type="match status" value="1"/>
</dbReference>
<evidence type="ECO:0000259" key="1">
    <source>
        <dbReference type="Pfam" id="PF12742"/>
    </source>
</evidence>
<comment type="caution">
    <text evidence="2">The sequence shown here is derived from an EMBL/GenBank/DDBJ whole genome shotgun (WGS) entry which is preliminary data.</text>
</comment>
<gene>
    <name evidence="2" type="ORF">V5799_024993</name>
</gene>
<dbReference type="PANTHER" id="PTHR14374">
    <property type="entry name" value="FOIE GRAS"/>
    <property type="match status" value="1"/>
</dbReference>
<dbReference type="GO" id="GO:0005737">
    <property type="term" value="C:cytoplasm"/>
    <property type="evidence" value="ECO:0007669"/>
    <property type="project" value="TreeGrafter"/>
</dbReference>
<evidence type="ECO:0000313" key="3">
    <source>
        <dbReference type="Proteomes" id="UP001321473"/>
    </source>
</evidence>
<evidence type="ECO:0000313" key="2">
    <source>
        <dbReference type="EMBL" id="KAK8771763.1"/>
    </source>
</evidence>
<keyword evidence="3" id="KW-1185">Reference proteome</keyword>
<reference evidence="2 3" key="1">
    <citation type="journal article" date="2023" name="Arcadia Sci">
        <title>De novo assembly of a long-read Amblyomma americanum tick genome.</title>
        <authorList>
            <person name="Chou S."/>
            <person name="Poskanzer K.E."/>
            <person name="Rollins M."/>
            <person name="Thuy-Boun P.S."/>
        </authorList>
    </citation>
    <scope>NUCLEOTIDE SEQUENCE [LARGE SCALE GENOMIC DNA]</scope>
    <source>
        <strain evidence="2">F_SG_1</strain>
        <tissue evidence="2">Salivary glands</tissue>
    </source>
</reference>
<protein>
    <recommendedName>
        <fullName evidence="1">Trafficking protein particle complex subunit 11 C-terminal domain-containing protein</fullName>
    </recommendedName>
</protein>
<accession>A0AAQ4EAV1</accession>
<name>A0AAQ4EAV1_AMBAM</name>
<dbReference type="Proteomes" id="UP001321473">
    <property type="component" value="Unassembled WGS sequence"/>
</dbReference>
<dbReference type="InterPro" id="IPR025876">
    <property type="entry name" value="TRAPPC11_C"/>
</dbReference>
<organism evidence="2 3">
    <name type="scientific">Amblyomma americanum</name>
    <name type="common">Lone star tick</name>
    <dbReference type="NCBI Taxonomy" id="6943"/>
    <lineage>
        <taxon>Eukaryota</taxon>
        <taxon>Metazoa</taxon>
        <taxon>Ecdysozoa</taxon>
        <taxon>Arthropoda</taxon>
        <taxon>Chelicerata</taxon>
        <taxon>Arachnida</taxon>
        <taxon>Acari</taxon>
        <taxon>Parasitiformes</taxon>
        <taxon>Ixodida</taxon>
        <taxon>Ixodoidea</taxon>
        <taxon>Ixodidae</taxon>
        <taxon>Amblyomminae</taxon>
        <taxon>Amblyomma</taxon>
    </lineage>
</organism>
<feature type="domain" description="Trafficking protein particle complex subunit 11 C-terminal" evidence="1">
    <location>
        <begin position="324"/>
        <end position="374"/>
    </location>
</feature>
<sequence length="415" mass="45793">MIALLGERRGVQQGLSLVHRSNCPLPIKASGLKVHFNNQHYNGFCVVEDGDPAAAIGSLHLVPRRTQSFSFAFLPRSCDINSDIQWVKCVAAHFTCEPVVPKLPASKIRGFRIDDIPAGGRRKQTVLLRNSEVGTRRVFAKVEYKTEVEVDSRVLCCCCCREIFLDLECIEPFAFSAKLLNLKFDPVETVRAEEQFVLQVDMESRCPLPLELISGSLKLSPHVGLVDKECQSLVETVKLQNGEVARDLFCLVAPNAVDAPTLLGQYTLQWKREGAPAVATHTVALPSPAVQACPLLLELVAPAHGRVRTPLTVSYLLHNRTLLVQDVELVMDSSDAFMYSGNKLLHFRILPRECQTLTYNLYPLLSGYVALPRMHLVLGPGTAAASTLDGLLGEMLPSHIFIMVSSSMQWPVVSL</sequence>
<dbReference type="AlphaFoldDB" id="A0AAQ4EAV1"/>